<dbReference type="InterPro" id="IPR036397">
    <property type="entry name" value="RNaseH_sf"/>
</dbReference>
<name>A0ABU5UAI9_9CYAN</name>
<dbReference type="Proteomes" id="UP001302120">
    <property type="component" value="Unassembled WGS sequence"/>
</dbReference>
<dbReference type="Gene3D" id="3.40.50.300">
    <property type="entry name" value="P-loop containing nucleotide triphosphate hydrolases"/>
    <property type="match status" value="1"/>
</dbReference>
<comment type="caution">
    <text evidence="2">The sequence shown here is derived from an EMBL/GenBank/DDBJ whole genome shotgun (WGS) entry which is preliminary data.</text>
</comment>
<keyword evidence="3" id="KW-1185">Reference proteome</keyword>
<dbReference type="SMART" id="SM00479">
    <property type="entry name" value="EXOIII"/>
    <property type="match status" value="1"/>
</dbReference>
<keyword evidence="2" id="KW-0269">Exonuclease</keyword>
<dbReference type="Pfam" id="PF00929">
    <property type="entry name" value="RNase_T"/>
    <property type="match status" value="1"/>
</dbReference>
<keyword evidence="2" id="KW-0540">Nuclease</keyword>
<dbReference type="InterPro" id="IPR012337">
    <property type="entry name" value="RNaseH-like_sf"/>
</dbReference>
<dbReference type="SUPFAM" id="SSF52540">
    <property type="entry name" value="P-loop containing nucleoside triphosphate hydrolases"/>
    <property type="match status" value="1"/>
</dbReference>
<proteinExistence type="predicted"/>
<feature type="domain" description="Exonuclease" evidence="1">
    <location>
        <begin position="2"/>
        <end position="155"/>
    </location>
</feature>
<dbReference type="Gene3D" id="3.30.420.10">
    <property type="entry name" value="Ribonuclease H-like superfamily/Ribonuclease H"/>
    <property type="match status" value="1"/>
</dbReference>
<dbReference type="GO" id="GO:0004527">
    <property type="term" value="F:exonuclease activity"/>
    <property type="evidence" value="ECO:0007669"/>
    <property type="project" value="UniProtKB-KW"/>
</dbReference>
<dbReference type="EMBL" id="JAYGHG010000003">
    <property type="protein sequence ID" value="MEA5580408.1"/>
    <property type="molecule type" value="Genomic_DNA"/>
</dbReference>
<dbReference type="SUPFAM" id="SSF53098">
    <property type="entry name" value="Ribonuclease H-like"/>
    <property type="match status" value="1"/>
</dbReference>
<sequence>MDFVVLDTEGQPDLSELALIDSQGLVIYEGFSSDHPRISPNSPNLKTLKTLLREFLSLVQGKKIICHYAEHDIEVLKYNFRQVGLIWPKLQFDCTWNLAKNTWNGLESYSLDYLSKYFNLRANQQYFISDMAHSARYDAEFTYHLYRKIMLEKLKEQPNPFTSSRVDTPFQNHPDSLNTYQREFLTLKTGLNDIKRDTNHQSKGIVVIGEPGSGKTHLMMRLAQERLSSNRLLFIRQPNNSQSVLYHIYSRILESLVQKVGHLPQLDYLIINTFRKILSLPHRDVKQKDIEIIKALYQLEENHINALGAENTQRKREYWLYIEKTINEWWMSNYAAGSFALSIIKGMVKYCSYTDYRYRNITTRWLAGNVLTDEEAETIGLPNWGEEISQEAFSLEAISVLGKLSSLDEPLIIIFDQLEGLGLPHNKEILLNFGEAIKEIFTHVPNSLIILNLFPDRWEQFKSTFDNSILGRFPSQVYLRQPTETEIKEIIQIKLQSVNINLQQIFQPEDLDDILAKKPIRSALNRAADYYNYRVHGIPLTIEKTDIYELDNQEKIAQQLRLLQQQQQVSMEVLIQLIQAIQEPAAIDLNNLNQKLLSYLPDGTETAPANPVTEYLIQHQKELEQKYTNSAIIADYDDIGKLKTIAEAFNHIKPIKLTQYRLGKRKLPEHIVIENSNQNYVIGFLQINGTPFTNRIGNFNELVIIHPQTKFQLIRDERLPQITGKVGKEYINQLQNSPNGKFTPLNKQDRLLLDLIYDLIISIYNKDLDNIDLASALNVLITHPEWYHWIFSMLGFTPPTK</sequence>
<dbReference type="InterPro" id="IPR013520">
    <property type="entry name" value="Ribonucl_H"/>
</dbReference>
<gene>
    <name evidence="2" type="ORF">VB620_03520</name>
</gene>
<protein>
    <submittedName>
        <fullName evidence="2">Exonuclease domain-containing protein</fullName>
    </submittedName>
</protein>
<reference evidence="2 3" key="1">
    <citation type="submission" date="2023-12" db="EMBL/GenBank/DDBJ databases">
        <title>Baltic Sea Cyanobacteria.</title>
        <authorList>
            <person name="Delbaje E."/>
            <person name="Fewer D.P."/>
            <person name="Shishido T.K."/>
        </authorList>
    </citation>
    <scope>NUCLEOTIDE SEQUENCE [LARGE SCALE GENOMIC DNA]</scope>
    <source>
        <strain evidence="2 3">UHCC-0300</strain>
    </source>
</reference>
<dbReference type="CDD" id="cd06127">
    <property type="entry name" value="DEDDh"/>
    <property type="match status" value="1"/>
</dbReference>
<evidence type="ECO:0000259" key="1">
    <source>
        <dbReference type="SMART" id="SM00479"/>
    </source>
</evidence>
<dbReference type="InterPro" id="IPR027417">
    <property type="entry name" value="P-loop_NTPase"/>
</dbReference>
<dbReference type="RefSeq" id="WP_323194750.1">
    <property type="nucleotide sequence ID" value="NZ_JAYGHG010000003.1"/>
</dbReference>
<evidence type="ECO:0000313" key="3">
    <source>
        <dbReference type="Proteomes" id="UP001302120"/>
    </source>
</evidence>
<evidence type="ECO:0000313" key="2">
    <source>
        <dbReference type="EMBL" id="MEA5580408.1"/>
    </source>
</evidence>
<accession>A0ABU5UAI9</accession>
<organism evidence="2 3">
    <name type="scientific">Nodularia harveyana UHCC-0300</name>
    <dbReference type="NCBI Taxonomy" id="2974287"/>
    <lineage>
        <taxon>Bacteria</taxon>
        <taxon>Bacillati</taxon>
        <taxon>Cyanobacteriota</taxon>
        <taxon>Cyanophyceae</taxon>
        <taxon>Nostocales</taxon>
        <taxon>Nodulariaceae</taxon>
        <taxon>Nodularia</taxon>
    </lineage>
</organism>
<keyword evidence="2" id="KW-0378">Hydrolase</keyword>